<comment type="caution">
    <text evidence="5">The sequence shown here is derived from an EMBL/GenBank/DDBJ whole genome shotgun (WGS) entry which is preliminary data.</text>
</comment>
<sequence length="837" mass="95304">MEKDAQSGLRCVCLHGHFYQPPRENPWLEAVPREPSAEPDHDWNRRITNECYRPNAAARLVDPRNRIVGLLNNYQWLSFNFGPTLLAWLERHEPWVVRQLVRADRESAKRLGRFGNAMAQAYHHIILPLANRRDKKTQIMWGIAEFRHRYGRNPDGMWLPETAVDPETLGLLAEAGIRFTVLAPHQASRWRRLDGGSTTWCDVRDGSIPYGRAYRYRCPNGLWIHLFFYNARIARGIAFERLLEHSSRLLAALREGFADPAVVPGEAWLVHAATDGESYGHHFKFGDMALAAAFKELEKDPSVEVVNYATFLDRFPVKAEVDIVPETAWSCAHGVGRWRTDCGCHSGAHPDWHQKWRAPLREALDGLRDVLARHFEKEASRLVRDPWAARDDYIHVLLNGASEREAFLRRHAKGSLSVEDRVRLLELMEMQREAMAMYTSCGWFFDDVSGLETQIILAHACRAMELARASGSPDPEPAFLKVLEKAPSNLPEMGHGAFVYRRFVLEKKIGPEHIAAAAAMEALALKTPYRERVHTYAIRPRHEVFLGEYPVPCQVGTMQVEDTRTGRSTALVHATMHFGGLDLRASVKRVTDEAAFDPLVKELKACAVEGTASMVQCLDDLPEAEAFSLKDIPEDVRMSIAYRLAQDHLLFYTEFQRRFFNAHRSLLWSLREWGIALPGDIKDSLRRIVERQILDVLAPVLKAEEAGMNHLRENGAEGSFQRQIFLARLQFLRSSLASWGVAEDLPEVHRALTGALCREMRRILSANRIFLDRLCLLIQIAHVLKLTFHDWWVPTLWGELAARLRTFDPSAAQKQCLRTLEESASCAFLPEGPAEIL</sequence>
<evidence type="ECO:0000256" key="3">
    <source>
        <dbReference type="RuleBase" id="RU361196"/>
    </source>
</evidence>
<organism evidence="5">
    <name type="scientific">Desulfacinum infernum</name>
    <dbReference type="NCBI Taxonomy" id="35837"/>
    <lineage>
        <taxon>Bacteria</taxon>
        <taxon>Pseudomonadati</taxon>
        <taxon>Thermodesulfobacteriota</taxon>
        <taxon>Syntrophobacteria</taxon>
        <taxon>Syntrophobacterales</taxon>
        <taxon>Syntrophobacteraceae</taxon>
        <taxon>Desulfacinum</taxon>
    </lineage>
</organism>
<dbReference type="SUPFAM" id="SSF88713">
    <property type="entry name" value="Glycoside hydrolase/deacetylase"/>
    <property type="match status" value="1"/>
</dbReference>
<dbReference type="InterPro" id="IPR052046">
    <property type="entry name" value="GH57_Enzymes"/>
</dbReference>
<protein>
    <submittedName>
        <fullName evidence="5">DUF3536 domain-containing protein</fullName>
    </submittedName>
</protein>
<evidence type="ECO:0000256" key="1">
    <source>
        <dbReference type="ARBA" id="ARBA00006821"/>
    </source>
</evidence>
<keyword evidence="2 3" id="KW-0119">Carbohydrate metabolism</keyword>
<dbReference type="InterPro" id="IPR027291">
    <property type="entry name" value="Glyco_hydro_38_N_sf"/>
</dbReference>
<dbReference type="InterPro" id="IPR021923">
    <property type="entry name" value="DUF3536"/>
</dbReference>
<dbReference type="PANTHER" id="PTHR36306">
    <property type="entry name" value="ALPHA-AMYLASE-RELATED-RELATED"/>
    <property type="match status" value="1"/>
</dbReference>
<dbReference type="CDD" id="cd10797">
    <property type="entry name" value="GH57N_APU_like_1"/>
    <property type="match status" value="1"/>
</dbReference>
<dbReference type="InterPro" id="IPR004300">
    <property type="entry name" value="Glyco_hydro_57_N"/>
</dbReference>
<dbReference type="GO" id="GO:0003824">
    <property type="term" value="F:catalytic activity"/>
    <property type="evidence" value="ECO:0007669"/>
    <property type="project" value="InterPro"/>
</dbReference>
<dbReference type="AlphaFoldDB" id="A0A831ZW95"/>
<gene>
    <name evidence="5" type="ORF">ENS06_02135</name>
</gene>
<comment type="similarity">
    <text evidence="1 3">Belongs to the glycosyl hydrolase 57 family.</text>
</comment>
<dbReference type="Pfam" id="PF12055">
    <property type="entry name" value="DUF3536"/>
    <property type="match status" value="1"/>
</dbReference>
<dbReference type="Pfam" id="PF03065">
    <property type="entry name" value="Glyco_hydro_57"/>
    <property type="match status" value="1"/>
</dbReference>
<dbReference type="InterPro" id="IPR011330">
    <property type="entry name" value="Glyco_hydro/deAcase_b/a-brl"/>
</dbReference>
<evidence type="ECO:0000256" key="2">
    <source>
        <dbReference type="ARBA" id="ARBA00023277"/>
    </source>
</evidence>
<dbReference type="PANTHER" id="PTHR36306:SF3">
    <property type="entry name" value="GLYCOSIDE HYDROLASE FAMILY 57"/>
    <property type="match status" value="1"/>
</dbReference>
<proteinExistence type="inferred from homology"/>
<dbReference type="Gene3D" id="3.20.110.10">
    <property type="entry name" value="Glycoside hydrolase 38, N terminal domain"/>
    <property type="match status" value="2"/>
</dbReference>
<accession>A0A831ZW95</accession>
<dbReference type="GO" id="GO:0005975">
    <property type="term" value="P:carbohydrate metabolic process"/>
    <property type="evidence" value="ECO:0007669"/>
    <property type="project" value="InterPro"/>
</dbReference>
<evidence type="ECO:0000313" key="5">
    <source>
        <dbReference type="EMBL" id="HFK96107.1"/>
    </source>
</evidence>
<dbReference type="EMBL" id="DSTK01000009">
    <property type="protein sequence ID" value="HFK96107.1"/>
    <property type="molecule type" value="Genomic_DNA"/>
</dbReference>
<name>A0A831ZW95_9BACT</name>
<feature type="domain" description="Glycoside hydrolase family 57 N-terminal" evidence="4">
    <location>
        <begin position="118"/>
        <end position="322"/>
    </location>
</feature>
<evidence type="ECO:0000259" key="4">
    <source>
        <dbReference type="Pfam" id="PF03065"/>
    </source>
</evidence>
<reference evidence="5" key="1">
    <citation type="journal article" date="2020" name="mSystems">
        <title>Genome- and Community-Level Interaction Insights into Carbon Utilization and Element Cycling Functions of Hydrothermarchaeota in Hydrothermal Sediment.</title>
        <authorList>
            <person name="Zhou Z."/>
            <person name="Liu Y."/>
            <person name="Xu W."/>
            <person name="Pan J."/>
            <person name="Luo Z.H."/>
            <person name="Li M."/>
        </authorList>
    </citation>
    <scope>NUCLEOTIDE SEQUENCE [LARGE SCALE GENOMIC DNA]</scope>
    <source>
        <strain evidence="5">SpSt-456</strain>
    </source>
</reference>